<dbReference type="InterPro" id="IPR011990">
    <property type="entry name" value="TPR-like_helical_dom_sf"/>
</dbReference>
<organism evidence="2 3">
    <name type="scientific">Actinoplanes lobatus</name>
    <dbReference type="NCBI Taxonomy" id="113568"/>
    <lineage>
        <taxon>Bacteria</taxon>
        <taxon>Bacillati</taxon>
        <taxon>Actinomycetota</taxon>
        <taxon>Actinomycetes</taxon>
        <taxon>Micromonosporales</taxon>
        <taxon>Micromonosporaceae</taxon>
        <taxon>Actinoplanes</taxon>
    </lineage>
</organism>
<accession>A0ABQ4AQV7</accession>
<gene>
    <name evidence="2" type="ORF">Alo02nite_62890</name>
</gene>
<feature type="region of interest" description="Disordered" evidence="1">
    <location>
        <begin position="1"/>
        <end position="32"/>
    </location>
</feature>
<dbReference type="SUPFAM" id="SSF81901">
    <property type="entry name" value="HCP-like"/>
    <property type="match status" value="2"/>
</dbReference>
<proteinExistence type="predicted"/>
<evidence type="ECO:0000313" key="2">
    <source>
        <dbReference type="EMBL" id="GIE43391.1"/>
    </source>
</evidence>
<protein>
    <submittedName>
        <fullName evidence="2">Uncharacterized protein</fullName>
    </submittedName>
</protein>
<dbReference type="Gene3D" id="1.25.40.10">
    <property type="entry name" value="Tetratricopeptide repeat domain"/>
    <property type="match status" value="3"/>
</dbReference>
<keyword evidence="3" id="KW-1185">Reference proteome</keyword>
<evidence type="ECO:0000256" key="1">
    <source>
        <dbReference type="SAM" id="MobiDB-lite"/>
    </source>
</evidence>
<dbReference type="SMART" id="SM00671">
    <property type="entry name" value="SEL1"/>
    <property type="match status" value="2"/>
</dbReference>
<comment type="caution">
    <text evidence="2">The sequence shown here is derived from an EMBL/GenBank/DDBJ whole genome shotgun (WGS) entry which is preliminary data.</text>
</comment>
<dbReference type="Proteomes" id="UP000631312">
    <property type="component" value="Unassembled WGS sequence"/>
</dbReference>
<reference evidence="2 3" key="1">
    <citation type="submission" date="2021-01" db="EMBL/GenBank/DDBJ databases">
        <title>Whole genome shotgun sequence of Actinoplanes lobatus NBRC 12513.</title>
        <authorList>
            <person name="Komaki H."/>
            <person name="Tamura T."/>
        </authorList>
    </citation>
    <scope>NUCLEOTIDE SEQUENCE [LARGE SCALE GENOMIC DNA]</scope>
    <source>
        <strain evidence="2 3">NBRC 12513</strain>
    </source>
</reference>
<sequence>MLAGSVRASWSAMSADESRPLSGRRARPVEKKPLPAGLARDLRDAVYRLYAEADRPQLAELARKIAEDNDLPGSPGKDLIGKIISGDGLAGQQDTVTVATVLAWAAGCRDVAHVAEQVRQLWIAAATAEPSATTYDRLGWPIGECDPLVLGVHPAIQVPWEVTADVLPRYMPRAHDGRLRELVDGMLADGRSRLVTLVGGSSTGKTRTGWELAQYLKNQRPGRWRLWHPFDPTRPQAALANLANAGPETIVWLNEAQDYLMPPDTALGERIAAGLRTLLTEPSRGPVLVLSTMWTDYWNTLTSRPSEPGADVYGQVRELLALSVKVDLGDTFTPAELAGLVGPGVDVRLRYAAKQAESGRITQYLAGAPALEDRYRTAPPAARAILQVAIDARRLGYPVALPHALLEQAAPGYLTDHDWDACGDDWLEQALAYTAQPCKGARSPLTRIRPRHGEPPSAGGQPCYRLADYLEQLGRTERASVYPPDSLWQAFSTTDIDPAATVDPVVLRRLGNQAGSRLRLQEAIRLYLKAADLGDADALTSIAGVLEGAGETVGAERLYQLALDGGSVSAAVALAQRCERAGNLDDAMVLYQRAATRGDGASLLRAADLCRNAGDLTGAEALCRQAVDRRVSGGLLALAGIRDRLGDDAACEALLEQGADAGETFALQFLVHRRVMREDLAGAESLCRTYTARGSSEAWMVWAGLRERCDDFMGAEAYYRQAAIYGMPDAVIALARMHAEIGDVDGATNLYRQAVDLGSGKAWRPLARLMLDAGDMAGVEEVCREAAHRGQPHLLFWLAGLREGSGDDVGADELRLLAADHGDMDALHELAEVRVEAGDPAGAMAMYLRAVDLGDRGAGFAWARLLTAIGDGRSAQQLTRFGLTGDGRFATGLDLGPFNDLLPNGTGCGLRRTDCRLCSEMSDRDPGCRPLDQ</sequence>
<dbReference type="InterPro" id="IPR006597">
    <property type="entry name" value="Sel1-like"/>
</dbReference>
<dbReference type="EMBL" id="BOMP01000106">
    <property type="protein sequence ID" value="GIE43391.1"/>
    <property type="molecule type" value="Genomic_DNA"/>
</dbReference>
<name>A0ABQ4AQV7_9ACTN</name>
<evidence type="ECO:0000313" key="3">
    <source>
        <dbReference type="Proteomes" id="UP000631312"/>
    </source>
</evidence>